<gene>
    <name evidence="2" type="ORF">CDQ84_09720</name>
</gene>
<dbReference type="KEGG" id="cthd:CDO33_19615"/>
<dbReference type="InterPro" id="IPR018392">
    <property type="entry name" value="LysM"/>
</dbReference>
<dbReference type="EMBL" id="NIOJ01000022">
    <property type="protein sequence ID" value="PNT99011.1"/>
    <property type="molecule type" value="Genomic_DNA"/>
</dbReference>
<dbReference type="Pfam" id="PF01476">
    <property type="entry name" value="LysM"/>
    <property type="match status" value="1"/>
</dbReference>
<evidence type="ECO:0000259" key="1">
    <source>
        <dbReference type="PROSITE" id="PS51782"/>
    </source>
</evidence>
<accession>A0A2K2FJP9</accession>
<dbReference type="InterPro" id="IPR024300">
    <property type="entry name" value="SipL_SPOCS_dom"/>
</dbReference>
<dbReference type="SUPFAM" id="SSF54106">
    <property type="entry name" value="LysM domain"/>
    <property type="match status" value="1"/>
</dbReference>
<dbReference type="AlphaFoldDB" id="A0A2K2FJP9"/>
<dbReference type="SMART" id="SM00257">
    <property type="entry name" value="LysM"/>
    <property type="match status" value="1"/>
</dbReference>
<name>A0A2K2FJP9_9CLOT</name>
<organism evidence="2 3">
    <name type="scientific">Clostridium thermosuccinogenes</name>
    <dbReference type="NCBI Taxonomy" id="84032"/>
    <lineage>
        <taxon>Bacteria</taxon>
        <taxon>Bacillati</taxon>
        <taxon>Bacillota</taxon>
        <taxon>Clostridia</taxon>
        <taxon>Eubacteriales</taxon>
        <taxon>Clostridiaceae</taxon>
        <taxon>Clostridium</taxon>
    </lineage>
</organism>
<proteinExistence type="predicted"/>
<reference evidence="3" key="1">
    <citation type="submission" date="2017-06" db="EMBL/GenBank/DDBJ databases">
        <title>Investigating the central metabolism of Clostridium thermosuccinogenes.</title>
        <authorList>
            <person name="Koendjbiharie J.G."/>
            <person name="Van Kranenburg R."/>
            <person name="Vriesendorp B."/>
        </authorList>
    </citation>
    <scope>NUCLEOTIDE SEQUENCE [LARGE SCALE GENOMIC DNA]</scope>
    <source>
        <strain evidence="3">DSM 5806</strain>
    </source>
</reference>
<keyword evidence="3" id="KW-1185">Reference proteome</keyword>
<evidence type="ECO:0000313" key="2">
    <source>
        <dbReference type="EMBL" id="PNT99011.1"/>
    </source>
</evidence>
<protein>
    <submittedName>
        <fullName evidence="2">Peptidoglycan-binding protein LysM</fullName>
    </submittedName>
</protein>
<evidence type="ECO:0000313" key="3">
    <source>
        <dbReference type="Proteomes" id="UP000236151"/>
    </source>
</evidence>
<dbReference type="Gene3D" id="3.10.350.10">
    <property type="entry name" value="LysM domain"/>
    <property type="match status" value="1"/>
</dbReference>
<dbReference type="PROSITE" id="PS51782">
    <property type="entry name" value="LYSM"/>
    <property type="match status" value="1"/>
</dbReference>
<dbReference type="OrthoDB" id="9779340at2"/>
<dbReference type="InterPro" id="IPR036779">
    <property type="entry name" value="LysM_dom_sf"/>
</dbReference>
<dbReference type="Proteomes" id="UP000236151">
    <property type="component" value="Unassembled WGS sequence"/>
</dbReference>
<sequence>MSLELTRETVMINHVIGEDSAQTVIENDIIVPDVKPDISRILLLDGDAYVNSAEAAQDKIIVNGTIQYKILYVPDGESREVKGINTSSSFTYALDVENAVPEAKCRAKCDIEHIEFNMQNERKINVRTIMKISGKVMEETEQSAVSNIEAVEDVQILRDSASVNCYLGDNTVDCTIKETLEVPAGKPSIRELLRTDAKIVSKEYKIDDNRAVAKGELNISALYTADDEEGSIQTMEFSLPFMEYIELASITDNADCEVDYRIANIQLDPVEDDDGELRVLNAEAVINLYASAYEKRNIEMVSDAYSPSVRLNIEKEPFKTEDVVTRSKTQVVLKDTITISDESPEIAEVFNVLCRPVLSEYEISGDKLIIEGVVNNNVLYLSNDGERPVFCQEQEIPFRQTVDIKGIEPDMKCDVNLDIEHCSYSMVSATEVEVRLIIGVDVKVVRQVVFPLTVRVTDLPLDGKRLEQQPSIVVYYSKPGDTLWKIAKKYYTTVDYIQRINNITDQDLNTPGLQILIPKKAK</sequence>
<dbReference type="CDD" id="cd00118">
    <property type="entry name" value="LysM"/>
    <property type="match status" value="1"/>
</dbReference>
<feature type="domain" description="LysM" evidence="1">
    <location>
        <begin position="473"/>
        <end position="517"/>
    </location>
</feature>
<comment type="caution">
    <text evidence="2">The sequence shown here is derived from an EMBL/GenBank/DDBJ whole genome shotgun (WGS) entry which is preliminary data.</text>
</comment>
<dbReference type="RefSeq" id="WP_103081545.1">
    <property type="nucleotide sequence ID" value="NZ_CP021850.1"/>
</dbReference>
<dbReference type="Pfam" id="PF12673">
    <property type="entry name" value="SipL"/>
    <property type="match status" value="3"/>
</dbReference>